<proteinExistence type="predicted"/>
<organism evidence="1 2">
    <name type="scientific">Candidatus Marinarcus aquaticus</name>
    <dbReference type="NCBI Taxonomy" id="2044504"/>
    <lineage>
        <taxon>Bacteria</taxon>
        <taxon>Pseudomonadati</taxon>
        <taxon>Campylobacterota</taxon>
        <taxon>Epsilonproteobacteria</taxon>
        <taxon>Campylobacterales</taxon>
        <taxon>Arcobacteraceae</taxon>
        <taxon>Candidatus Marinarcus</taxon>
    </lineage>
</organism>
<evidence type="ECO:0000313" key="1">
    <source>
        <dbReference type="EMBL" id="RXJ60897.1"/>
    </source>
</evidence>
<gene>
    <name evidence="1" type="ORF">CRV04_02475</name>
</gene>
<dbReference type="RefSeq" id="WP_128995034.1">
    <property type="nucleotide sequence ID" value="NZ_PDKN01000001.1"/>
</dbReference>
<dbReference type="Proteomes" id="UP000290657">
    <property type="component" value="Unassembled WGS sequence"/>
</dbReference>
<protein>
    <submittedName>
        <fullName evidence="1">Uncharacterized protein</fullName>
    </submittedName>
</protein>
<dbReference type="EMBL" id="PDKN01000001">
    <property type="protein sequence ID" value="RXJ60897.1"/>
    <property type="molecule type" value="Genomic_DNA"/>
</dbReference>
<keyword evidence="2" id="KW-1185">Reference proteome</keyword>
<accession>A0A4Q0XTJ0</accession>
<dbReference type="AlphaFoldDB" id="A0A4Q0XTJ0"/>
<evidence type="ECO:0000313" key="2">
    <source>
        <dbReference type="Proteomes" id="UP000290657"/>
    </source>
</evidence>
<sequence>MSSINDIVDSFNTGFFSKVVTTEENPMELDVKTPKELSGFEEKMNVVSTEKSPPPPTTSVALDGFTYNIFNRMVPAKIIIEGVHAQELFFDKNGNWDVEAEAESYKQKELAHKTEFIENWIKDNGYAELQNKAELMKALLAKTEL</sequence>
<comment type="caution">
    <text evidence="1">The sequence shown here is derived from an EMBL/GenBank/DDBJ whole genome shotgun (WGS) entry which is preliminary data.</text>
</comment>
<name>A0A4Q0XTJ0_9BACT</name>
<reference evidence="1 2" key="1">
    <citation type="submission" date="2017-10" db="EMBL/GenBank/DDBJ databases">
        <title>Genomics of the genus Arcobacter.</title>
        <authorList>
            <person name="Perez-Cataluna A."/>
            <person name="Figueras M.J."/>
        </authorList>
    </citation>
    <scope>NUCLEOTIDE SEQUENCE [LARGE SCALE GENOMIC DNA]</scope>
    <source>
        <strain evidence="1 2">CECT 8987</strain>
    </source>
</reference>
<dbReference type="OrthoDB" id="5348849at2"/>